<evidence type="ECO:0000256" key="1">
    <source>
        <dbReference type="SAM" id="MobiDB-lite"/>
    </source>
</evidence>
<keyword evidence="3" id="KW-1185">Reference proteome</keyword>
<gene>
    <name evidence="2" type="ORF">GCM10009854_12690</name>
</gene>
<protein>
    <submittedName>
        <fullName evidence="2">Uncharacterized protein</fullName>
    </submittedName>
</protein>
<accession>A0ABP5SWI3</accession>
<comment type="caution">
    <text evidence="2">The sequence shown here is derived from an EMBL/GenBank/DDBJ whole genome shotgun (WGS) entry which is preliminary data.</text>
</comment>
<evidence type="ECO:0000313" key="3">
    <source>
        <dbReference type="Proteomes" id="UP001501218"/>
    </source>
</evidence>
<feature type="compositionally biased region" description="Low complexity" evidence="1">
    <location>
        <begin position="138"/>
        <end position="148"/>
    </location>
</feature>
<evidence type="ECO:0000313" key="2">
    <source>
        <dbReference type="EMBL" id="GAA2337985.1"/>
    </source>
</evidence>
<name>A0ABP5SWI3_9PSEU</name>
<reference evidence="3" key="1">
    <citation type="journal article" date="2019" name="Int. J. Syst. Evol. Microbiol.">
        <title>The Global Catalogue of Microorganisms (GCM) 10K type strain sequencing project: providing services to taxonomists for standard genome sequencing and annotation.</title>
        <authorList>
            <consortium name="The Broad Institute Genomics Platform"/>
            <consortium name="The Broad Institute Genome Sequencing Center for Infectious Disease"/>
            <person name="Wu L."/>
            <person name="Ma J."/>
        </authorList>
    </citation>
    <scope>NUCLEOTIDE SEQUENCE [LARGE SCALE GENOMIC DNA]</scope>
    <source>
        <strain evidence="3">JCM 16221</strain>
    </source>
</reference>
<organism evidence="2 3">
    <name type="scientific">Saccharopolyspora halophila</name>
    <dbReference type="NCBI Taxonomy" id="405551"/>
    <lineage>
        <taxon>Bacteria</taxon>
        <taxon>Bacillati</taxon>
        <taxon>Actinomycetota</taxon>
        <taxon>Actinomycetes</taxon>
        <taxon>Pseudonocardiales</taxon>
        <taxon>Pseudonocardiaceae</taxon>
        <taxon>Saccharopolyspora</taxon>
    </lineage>
</organism>
<proteinExistence type="predicted"/>
<feature type="region of interest" description="Disordered" evidence="1">
    <location>
        <begin position="138"/>
        <end position="159"/>
    </location>
</feature>
<dbReference type="EMBL" id="BAAARA010000003">
    <property type="protein sequence ID" value="GAA2337985.1"/>
    <property type="molecule type" value="Genomic_DNA"/>
</dbReference>
<sequence>MPGAMGNDELELLVTVVLAADDEHSAHTACADLLERTGGRPVTAADCSEEEPGCWSVSIARRTGETGRRTAALSRAVRTFLRELGPGFARQRVSCEPPTAWAVVDEPESIGQLVPGGERLLVEAWFDDALDALPLTGASAGRNGSAAAEVTHPGDLKST</sequence>
<dbReference type="Proteomes" id="UP001501218">
    <property type="component" value="Unassembled WGS sequence"/>
</dbReference>